<comment type="caution">
    <text evidence="2">The sequence shown here is derived from an EMBL/GenBank/DDBJ whole genome shotgun (WGS) entry which is preliminary data.</text>
</comment>
<dbReference type="EMBL" id="MVFC01000073">
    <property type="protein sequence ID" value="OON71237.1"/>
    <property type="molecule type" value="Genomic_DNA"/>
</dbReference>
<accession>A0A1V3ZYM9</accession>
<dbReference type="AlphaFoldDB" id="A0A1V3ZYM9"/>
<keyword evidence="1" id="KW-0732">Signal</keyword>
<sequence length="98" mass="9917">MALAAAGVAATLCAGFPLSAQAATGSFTYTVYGHQRIINGPADGRCYTVGNASGDVSNNTDQDALLYTGRNCTGDIARSVSAGDTDEDVAFESVVFGS</sequence>
<feature type="signal peptide" evidence="1">
    <location>
        <begin position="1"/>
        <end position="22"/>
    </location>
</feature>
<name>A0A1V3ZYM9_9ACTN</name>
<feature type="chain" id="PRO_5013206086" evidence="1">
    <location>
        <begin position="23"/>
        <end position="98"/>
    </location>
</feature>
<evidence type="ECO:0000313" key="2">
    <source>
        <dbReference type="EMBL" id="OON71237.1"/>
    </source>
</evidence>
<keyword evidence="3" id="KW-1185">Reference proteome</keyword>
<evidence type="ECO:0000256" key="1">
    <source>
        <dbReference type="SAM" id="SignalP"/>
    </source>
</evidence>
<gene>
    <name evidence="2" type="ORF">B1H18_34585</name>
</gene>
<reference evidence="2 3" key="1">
    <citation type="submission" date="2017-02" db="EMBL/GenBank/DDBJ databases">
        <title>Draft Genome Sequence of Streptomyces tsukubaensis F601, a Producer of the immunosuppressant tacrolimus FK506.</title>
        <authorList>
            <person name="Zong G."/>
            <person name="Zhong C."/>
            <person name="Fu J."/>
            <person name="Qin R."/>
            <person name="Cao G."/>
        </authorList>
    </citation>
    <scope>NUCLEOTIDE SEQUENCE [LARGE SCALE GENOMIC DNA]</scope>
    <source>
        <strain evidence="2 3">F601</strain>
    </source>
</reference>
<organism evidence="2 3">
    <name type="scientific">Streptomyces tsukubensis</name>
    <dbReference type="NCBI Taxonomy" id="83656"/>
    <lineage>
        <taxon>Bacteria</taxon>
        <taxon>Bacillati</taxon>
        <taxon>Actinomycetota</taxon>
        <taxon>Actinomycetes</taxon>
        <taxon>Kitasatosporales</taxon>
        <taxon>Streptomycetaceae</taxon>
        <taxon>Streptomyces</taxon>
    </lineage>
</organism>
<dbReference type="Proteomes" id="UP000190539">
    <property type="component" value="Unassembled WGS sequence"/>
</dbReference>
<evidence type="ECO:0000313" key="3">
    <source>
        <dbReference type="Proteomes" id="UP000190539"/>
    </source>
</evidence>
<proteinExistence type="predicted"/>
<protein>
    <submittedName>
        <fullName evidence="2">Uncharacterized protein</fullName>
    </submittedName>
</protein>